<comment type="caution">
    <text evidence="2">The sequence shown here is derived from an EMBL/GenBank/DDBJ whole genome shotgun (WGS) entry which is preliminary data.</text>
</comment>
<gene>
    <name evidence="2" type="ORF">F7D73_15935</name>
</gene>
<dbReference type="AlphaFoldDB" id="A0A6G1U4P0"/>
<protein>
    <recommendedName>
        <fullName evidence="4">DUF3221 domain-containing protein</fullName>
    </recommendedName>
</protein>
<evidence type="ECO:0000313" key="3">
    <source>
        <dbReference type="Proteomes" id="UP000480425"/>
    </source>
</evidence>
<dbReference type="PROSITE" id="PS51257">
    <property type="entry name" value="PROKAR_LIPOPROTEIN"/>
    <property type="match status" value="1"/>
</dbReference>
<reference evidence="2 3" key="1">
    <citation type="submission" date="2019-09" db="EMBL/GenBank/DDBJ databases">
        <title>Distinct polysaccharide growth profiles of human intestinal Prevotella copri isolates.</title>
        <authorList>
            <person name="Fehlner-Peach H."/>
            <person name="Magnabosco C."/>
            <person name="Raghavan V."/>
            <person name="Scher J.U."/>
            <person name="Tett A."/>
            <person name="Cox L.M."/>
            <person name="Gottsegen C."/>
            <person name="Watters A."/>
            <person name="Wiltshire- Gordon J.D."/>
            <person name="Segata N."/>
            <person name="Bonneau R."/>
            <person name="Littman D.R."/>
        </authorList>
    </citation>
    <scope>NUCLEOTIDE SEQUENCE [LARGE SCALE GENOMIC DNA]</scope>
    <source>
        <strain evidence="3">iA622</strain>
    </source>
</reference>
<feature type="chain" id="PRO_5026314336" description="DUF3221 domain-containing protein" evidence="1">
    <location>
        <begin position="19"/>
        <end position="119"/>
    </location>
</feature>
<dbReference type="EMBL" id="VZCB01000110">
    <property type="protein sequence ID" value="MQN82396.1"/>
    <property type="molecule type" value="Genomic_DNA"/>
</dbReference>
<dbReference type="RefSeq" id="WP_153126300.1">
    <property type="nucleotide sequence ID" value="NZ_VZCB01000110.1"/>
</dbReference>
<name>A0A6G1U4P0_9BACT</name>
<evidence type="ECO:0000256" key="1">
    <source>
        <dbReference type="SAM" id="SignalP"/>
    </source>
</evidence>
<evidence type="ECO:0008006" key="4">
    <source>
        <dbReference type="Google" id="ProtNLM"/>
    </source>
</evidence>
<accession>A0A6G1U4P0</accession>
<evidence type="ECO:0000313" key="2">
    <source>
        <dbReference type="EMBL" id="MQN82396.1"/>
    </source>
</evidence>
<proteinExistence type="predicted"/>
<keyword evidence="1" id="KW-0732">Signal</keyword>
<sequence length="119" mass="13193">MMKMKKYLIAFASVALLAGSLTSCKEKLKNMDGVVTQVETSNLCDTVKSMRLYNGEDTLIFNLMDAEYNNGLMMKGDSVQVHYVKGHGDTLRALLVFVKPTPAKVIDVSKDTTKVLLTR</sequence>
<feature type="signal peptide" evidence="1">
    <location>
        <begin position="1"/>
        <end position="18"/>
    </location>
</feature>
<organism evidence="2 3">
    <name type="scientific">Segatella copri</name>
    <dbReference type="NCBI Taxonomy" id="165179"/>
    <lineage>
        <taxon>Bacteria</taxon>
        <taxon>Pseudomonadati</taxon>
        <taxon>Bacteroidota</taxon>
        <taxon>Bacteroidia</taxon>
        <taxon>Bacteroidales</taxon>
        <taxon>Prevotellaceae</taxon>
        <taxon>Segatella</taxon>
    </lineage>
</organism>
<dbReference type="Proteomes" id="UP000480425">
    <property type="component" value="Unassembled WGS sequence"/>
</dbReference>